<reference evidence="1" key="1">
    <citation type="submission" date="2019-05" db="EMBL/GenBank/DDBJ databases">
        <title>Metatranscriptomic reconstruction reveals RNA viruses with the potential to shape carbon cycling in soil.</title>
        <authorList>
            <person name="Starr E.P."/>
            <person name="Nuccio E."/>
            <person name="Pett-Ridge J."/>
            <person name="Banfield J.F."/>
            <person name="Firestone M.K."/>
        </authorList>
    </citation>
    <scope>NUCLEOTIDE SEQUENCE</scope>
    <source>
        <strain evidence="1">H4_Bulk_Litter_24_scaffold_30083</strain>
    </source>
</reference>
<evidence type="ECO:0000313" key="1">
    <source>
        <dbReference type="EMBL" id="QDH88392.1"/>
    </source>
</evidence>
<dbReference type="EMBL" id="MN034053">
    <property type="protein sequence ID" value="QDH88392.1"/>
    <property type="molecule type" value="Genomic_RNA"/>
</dbReference>
<accession>A0A514D453</accession>
<sequence>MCSQICRVVYIDTSDIYNLVDVYVYGDVERIRLIGNRAQYVEMRECYPVEETPDGIDILALDKWSAGLTIC</sequence>
<organism evidence="1">
    <name type="scientific">Leviviridae sp</name>
    <dbReference type="NCBI Taxonomy" id="2027243"/>
    <lineage>
        <taxon>Viruses</taxon>
        <taxon>Riboviria</taxon>
        <taxon>Orthornavirae</taxon>
        <taxon>Lenarviricota</taxon>
        <taxon>Leviviricetes</taxon>
        <taxon>Norzivirales</taxon>
        <taxon>Fiersviridae</taxon>
    </lineage>
</organism>
<name>A0A514D453_9VIRU</name>
<gene>
    <name evidence="1" type="ORF">H4BulkLitter2430083_000001</name>
</gene>
<protein>
    <submittedName>
        <fullName evidence="1">Uncharacterized protein</fullName>
    </submittedName>
</protein>
<proteinExistence type="predicted"/>